<dbReference type="Proteomes" id="UP001164737">
    <property type="component" value="Chromosome"/>
</dbReference>
<accession>A0AA47EUS7</accession>
<name>A0AA47EUS7_9XANT</name>
<organism evidence="1 2">
    <name type="scientific">Xanthomonas hortorum</name>
    <dbReference type="NCBI Taxonomy" id="56454"/>
    <lineage>
        <taxon>Bacteria</taxon>
        <taxon>Pseudomonadati</taxon>
        <taxon>Pseudomonadota</taxon>
        <taxon>Gammaproteobacteria</taxon>
        <taxon>Lysobacterales</taxon>
        <taxon>Lysobacteraceae</taxon>
        <taxon>Xanthomonas</taxon>
    </lineage>
</organism>
<evidence type="ECO:0000313" key="1">
    <source>
        <dbReference type="EMBL" id="WAH64515.1"/>
    </source>
</evidence>
<protein>
    <submittedName>
        <fullName evidence="1">Uncharacterized protein</fullName>
    </submittedName>
</protein>
<dbReference type="EMBL" id="CP107241">
    <property type="protein sequence ID" value="WAH64515.1"/>
    <property type="molecule type" value="Genomic_DNA"/>
</dbReference>
<proteinExistence type="predicted"/>
<sequence length="169" mass="18952">MDALEKIIGGVVMGWLLAQLADIWKRGRERKADAAYLGATVLIQLERFIHGCASIAGDDGMAYGRPAGRTDDGEEYYVAQTKIPELTWDGVKVEWKSIDPILMYTILSIPLELDEAKDHLQGVSEYDDPPYDRYIAERQLRFAELGVMVADLAKQLRLASRVPTRPAKE</sequence>
<dbReference type="AlphaFoldDB" id="A0AA47EUS7"/>
<evidence type="ECO:0000313" key="2">
    <source>
        <dbReference type="Proteomes" id="UP001164737"/>
    </source>
</evidence>
<reference evidence="1" key="1">
    <citation type="submission" date="2022-10" db="EMBL/GenBank/DDBJ databases">
        <title>Complete genome sequence resource for Xanthomonas hortorum isolated from Greek Oregano.</title>
        <authorList>
            <person name="Gonzalez-Tobon J."/>
            <person name="Helmann T.C."/>
            <person name="Daughtrey M."/>
            <person name="Stodghill P.V."/>
            <person name="Filiatrault M.J."/>
        </authorList>
    </citation>
    <scope>NUCLEOTIDE SEQUENCE</scope>
    <source>
        <strain evidence="1">Oregano 108</strain>
    </source>
</reference>
<gene>
    <name evidence="1" type="ORF">OEG85_00450</name>
</gene>
<dbReference type="RefSeq" id="WP_268213541.1">
    <property type="nucleotide sequence ID" value="NZ_CP107241.1"/>
</dbReference>